<dbReference type="EMBL" id="KN846951">
    <property type="protein sequence ID" value="KIV86008.1"/>
    <property type="molecule type" value="Genomic_DNA"/>
</dbReference>
<evidence type="ECO:0000313" key="1">
    <source>
        <dbReference type="EMBL" id="KIV86008.1"/>
    </source>
</evidence>
<gene>
    <name evidence="1" type="ORF">PV11_01651</name>
</gene>
<sequence>MIDPVTSFALACNIAQAAQWCYQAGQTVYQLYKDGTTPANRCLEELTNHLTTALEGLQSPKIVALPTEDRKDLEELQKLAEMCSHTGEDLRKEAGNSDKLEHGAVWEKGSIERLQKSLKEIEDRLHTITTVDVWKISRCSEALTKEQSEKLQKLCDECHSFFKDTGNAFSDIRDDILTLNTLVRDESKETRGKIDTQAASAERRVAYERLLASVYFETMNARSNSSSLESHKGTFEHIIVEKGTGKWDCFITWLRTENGVY</sequence>
<dbReference type="HOGENOM" id="CLU_1065717_0_0_1"/>
<evidence type="ECO:0000313" key="2">
    <source>
        <dbReference type="Proteomes" id="UP000053599"/>
    </source>
</evidence>
<proteinExistence type="predicted"/>
<dbReference type="AlphaFoldDB" id="A0A0D1ZGU8"/>
<accession>A0A0D1ZGU8</accession>
<name>A0A0D1ZGU8_9EURO</name>
<reference evidence="1 2" key="1">
    <citation type="submission" date="2015-01" db="EMBL/GenBank/DDBJ databases">
        <title>The Genome Sequence of Exophiala sideris CBS121828.</title>
        <authorList>
            <consortium name="The Broad Institute Genomics Platform"/>
            <person name="Cuomo C."/>
            <person name="de Hoog S."/>
            <person name="Gorbushina A."/>
            <person name="Stielow B."/>
            <person name="Teixiera M."/>
            <person name="Abouelleil A."/>
            <person name="Chapman S.B."/>
            <person name="Priest M."/>
            <person name="Young S.K."/>
            <person name="Wortman J."/>
            <person name="Nusbaum C."/>
            <person name="Birren B."/>
        </authorList>
    </citation>
    <scope>NUCLEOTIDE SEQUENCE [LARGE SCALE GENOMIC DNA]</scope>
    <source>
        <strain evidence="1 2">CBS 121828</strain>
    </source>
</reference>
<organism evidence="1 2">
    <name type="scientific">Exophiala sideris</name>
    <dbReference type="NCBI Taxonomy" id="1016849"/>
    <lineage>
        <taxon>Eukaryota</taxon>
        <taxon>Fungi</taxon>
        <taxon>Dikarya</taxon>
        <taxon>Ascomycota</taxon>
        <taxon>Pezizomycotina</taxon>
        <taxon>Eurotiomycetes</taxon>
        <taxon>Chaetothyriomycetidae</taxon>
        <taxon>Chaetothyriales</taxon>
        <taxon>Herpotrichiellaceae</taxon>
        <taxon>Exophiala</taxon>
    </lineage>
</organism>
<protein>
    <submittedName>
        <fullName evidence="1">Uncharacterized protein</fullName>
    </submittedName>
</protein>
<dbReference type="Proteomes" id="UP000053599">
    <property type="component" value="Unassembled WGS sequence"/>
</dbReference>